<protein>
    <submittedName>
        <fullName evidence="2">Uncharacterized protein</fullName>
    </submittedName>
</protein>
<evidence type="ECO:0000256" key="1">
    <source>
        <dbReference type="SAM" id="Phobius"/>
    </source>
</evidence>
<keyword evidence="1" id="KW-1133">Transmembrane helix</keyword>
<keyword evidence="1" id="KW-0472">Membrane</keyword>
<sequence length="326" mass="35522">MVVSRKAYEERRETFSIRSERELQRVLRLRDAEQTVQHYIGPLQNGQRQVLTIRWHASVRPAVQAAWVAFPESLLIAAGVETGLVDVQGPSQHYFVLKQSPTSWQSLPASPLVATPERALLALGGVSTTAVSHISGETWRLMLLQGLQKVGFTAWQQSWRGGAGASNNSQFPWRPALLGIGCIAVLYGVLSTAYLVIATETAQRQLAAIGPDLDAALNAQATINQAQQQLQGLAQHQSNQVAVDQFWQTIADSQAFNAQVNSAISDFRSVTLAAEGTGATQVLTQWLQRDYVAAADFTAPVRSQPNGLERFTIEIQLASPSAEVQP</sequence>
<dbReference type="EMBL" id="PYVS01000003">
    <property type="protein sequence ID" value="PTB83252.1"/>
    <property type="molecule type" value="Genomic_DNA"/>
</dbReference>
<dbReference type="AlphaFoldDB" id="A0A2T4CP24"/>
<proteinExistence type="predicted"/>
<dbReference type="Proteomes" id="UP000243022">
    <property type="component" value="Unassembled WGS sequence"/>
</dbReference>
<accession>A0A2T4CP24</accession>
<organism evidence="2 3">
    <name type="scientific">Pseudidiomarina aestuarii</name>
    <dbReference type="NCBI Taxonomy" id="624146"/>
    <lineage>
        <taxon>Bacteria</taxon>
        <taxon>Pseudomonadati</taxon>
        <taxon>Pseudomonadota</taxon>
        <taxon>Gammaproteobacteria</taxon>
        <taxon>Alteromonadales</taxon>
        <taxon>Idiomarinaceae</taxon>
        <taxon>Pseudidiomarina</taxon>
    </lineage>
</organism>
<name>A0A2T4CP24_9GAMM</name>
<feature type="transmembrane region" description="Helical" evidence="1">
    <location>
        <begin position="176"/>
        <end position="197"/>
    </location>
</feature>
<gene>
    <name evidence="2" type="ORF">C9986_00365</name>
</gene>
<comment type="caution">
    <text evidence="2">The sequence shown here is derived from an EMBL/GenBank/DDBJ whole genome shotgun (WGS) entry which is preliminary data.</text>
</comment>
<evidence type="ECO:0000313" key="2">
    <source>
        <dbReference type="EMBL" id="PTB83252.1"/>
    </source>
</evidence>
<keyword evidence="1" id="KW-0812">Transmembrane</keyword>
<evidence type="ECO:0000313" key="3">
    <source>
        <dbReference type="Proteomes" id="UP000243022"/>
    </source>
</evidence>
<reference evidence="2 3" key="1">
    <citation type="submission" date="2018-03" db="EMBL/GenBank/DDBJ databases">
        <title>Cross-interface Injection: A General Nanoliter Liquid Handling Method Applied to Single Cells Genome Amplification Automated Nanoliter Liquid Handling Applied to Single Cell Multiple Displacement Amplification.</title>
        <authorList>
            <person name="Yun J."/>
            <person name="Xu P."/>
            <person name="Xu J."/>
            <person name="Dai X."/>
            <person name="Wang Y."/>
            <person name="Zheng X."/>
            <person name="Cao C."/>
            <person name="Yi Q."/>
            <person name="Zhu Y."/>
            <person name="Wang L."/>
            <person name="Dong Z."/>
            <person name="Huang Y."/>
            <person name="Huang L."/>
            <person name="Du W."/>
        </authorList>
    </citation>
    <scope>NUCLEOTIDE SEQUENCE [LARGE SCALE GENOMIC DNA]</scope>
    <source>
        <strain evidence="2 3">Z-E1-2</strain>
    </source>
</reference>